<gene>
    <name evidence="1" type="ORF">EPI10_032505</name>
</gene>
<protein>
    <submittedName>
        <fullName evidence="1">Uncharacterized protein</fullName>
    </submittedName>
</protein>
<evidence type="ECO:0000313" key="2">
    <source>
        <dbReference type="Proteomes" id="UP000325315"/>
    </source>
</evidence>
<organism evidence="1 2">
    <name type="scientific">Gossypium australe</name>
    <dbReference type="NCBI Taxonomy" id="47621"/>
    <lineage>
        <taxon>Eukaryota</taxon>
        <taxon>Viridiplantae</taxon>
        <taxon>Streptophyta</taxon>
        <taxon>Embryophyta</taxon>
        <taxon>Tracheophyta</taxon>
        <taxon>Spermatophyta</taxon>
        <taxon>Magnoliopsida</taxon>
        <taxon>eudicotyledons</taxon>
        <taxon>Gunneridae</taxon>
        <taxon>Pentapetalae</taxon>
        <taxon>rosids</taxon>
        <taxon>malvids</taxon>
        <taxon>Malvales</taxon>
        <taxon>Malvaceae</taxon>
        <taxon>Malvoideae</taxon>
        <taxon>Gossypium</taxon>
    </lineage>
</organism>
<keyword evidence="2" id="KW-1185">Reference proteome</keyword>
<dbReference type="Proteomes" id="UP000325315">
    <property type="component" value="Unassembled WGS sequence"/>
</dbReference>
<reference evidence="1" key="1">
    <citation type="submission" date="2019-08" db="EMBL/GenBank/DDBJ databases">
        <authorList>
            <person name="Liu F."/>
        </authorList>
    </citation>
    <scope>NUCLEOTIDE SEQUENCE [LARGE SCALE GENOMIC DNA]</scope>
    <source>
        <strain evidence="1">PA1801</strain>
        <tissue evidence="1">Leaf</tissue>
    </source>
</reference>
<dbReference type="EMBL" id="SMMG02000001">
    <property type="protein sequence ID" value="KAA3488798.1"/>
    <property type="molecule type" value="Genomic_DNA"/>
</dbReference>
<evidence type="ECO:0000313" key="1">
    <source>
        <dbReference type="EMBL" id="KAA3488798.1"/>
    </source>
</evidence>
<dbReference type="AlphaFoldDB" id="A0A5B6X4M5"/>
<name>A0A5B6X4M5_9ROSI</name>
<sequence length="62" mass="7465">MKHCYLYKNSYECKTPIAMSRDFPRLPWKWKYHSYLLSFTLLSQEIVPTIDQIDAKALQLCH</sequence>
<comment type="caution">
    <text evidence="1">The sequence shown here is derived from an EMBL/GenBank/DDBJ whole genome shotgun (WGS) entry which is preliminary data.</text>
</comment>
<proteinExistence type="predicted"/>
<accession>A0A5B6X4M5</accession>